<gene>
    <name evidence="6" type="ORF">FHX42_005136</name>
</gene>
<dbReference type="InterPro" id="IPR020568">
    <property type="entry name" value="Ribosomal_Su5_D2-typ_SF"/>
</dbReference>
<sequence length="72" mass="7699">MSKAVGNAVVRHRVTRQLRHLVRQRLDRLPAGTLAVVRALPPAAPATSAELGRDLDAALRKLRLSAPADGPC</sequence>
<keyword evidence="4" id="KW-0378">Hydrolase</keyword>
<keyword evidence="7" id="KW-1185">Reference proteome</keyword>
<dbReference type="Proteomes" id="UP000569329">
    <property type="component" value="Unassembled WGS sequence"/>
</dbReference>
<evidence type="ECO:0000256" key="2">
    <source>
        <dbReference type="ARBA" id="ARBA00022722"/>
    </source>
</evidence>
<dbReference type="PANTHER" id="PTHR33992:SF1">
    <property type="entry name" value="RIBONUCLEASE P PROTEIN COMPONENT"/>
    <property type="match status" value="1"/>
</dbReference>
<organism evidence="6 7">
    <name type="scientific">Halosaccharopolyspora lacisalsi</name>
    <dbReference type="NCBI Taxonomy" id="1000566"/>
    <lineage>
        <taxon>Bacteria</taxon>
        <taxon>Bacillati</taxon>
        <taxon>Actinomycetota</taxon>
        <taxon>Actinomycetes</taxon>
        <taxon>Pseudonocardiales</taxon>
        <taxon>Pseudonocardiaceae</taxon>
        <taxon>Halosaccharopolyspora</taxon>
    </lineage>
</organism>
<evidence type="ECO:0000256" key="4">
    <source>
        <dbReference type="ARBA" id="ARBA00022801"/>
    </source>
</evidence>
<protein>
    <submittedName>
        <fullName evidence="6">Ribonuclease P protein component</fullName>
    </submittedName>
</protein>
<reference evidence="6 7" key="1">
    <citation type="submission" date="2020-07" db="EMBL/GenBank/DDBJ databases">
        <title>Sequencing the genomes of 1000 actinobacteria strains.</title>
        <authorList>
            <person name="Klenk H.-P."/>
        </authorList>
    </citation>
    <scope>NUCLEOTIDE SEQUENCE [LARGE SCALE GENOMIC DNA]</scope>
    <source>
        <strain evidence="6 7">DSM 45975</strain>
    </source>
</reference>
<dbReference type="PANTHER" id="PTHR33992">
    <property type="entry name" value="RIBONUCLEASE P PROTEIN COMPONENT"/>
    <property type="match status" value="1"/>
</dbReference>
<keyword evidence="3" id="KW-0255">Endonuclease</keyword>
<name>A0A839E8X8_9PSEU</name>
<dbReference type="SUPFAM" id="SSF54211">
    <property type="entry name" value="Ribosomal protein S5 domain 2-like"/>
    <property type="match status" value="1"/>
</dbReference>
<dbReference type="GO" id="GO:0000049">
    <property type="term" value="F:tRNA binding"/>
    <property type="evidence" value="ECO:0007669"/>
    <property type="project" value="InterPro"/>
</dbReference>
<evidence type="ECO:0000256" key="3">
    <source>
        <dbReference type="ARBA" id="ARBA00022759"/>
    </source>
</evidence>
<dbReference type="GO" id="GO:0004526">
    <property type="term" value="F:ribonuclease P activity"/>
    <property type="evidence" value="ECO:0007669"/>
    <property type="project" value="InterPro"/>
</dbReference>
<evidence type="ECO:0000313" key="7">
    <source>
        <dbReference type="Proteomes" id="UP000569329"/>
    </source>
</evidence>
<dbReference type="AlphaFoldDB" id="A0A839E8X8"/>
<dbReference type="Pfam" id="PF00825">
    <property type="entry name" value="Ribonuclease_P"/>
    <property type="match status" value="1"/>
</dbReference>
<dbReference type="EMBL" id="JACGWZ010000009">
    <property type="protein sequence ID" value="MBA8827731.1"/>
    <property type="molecule type" value="Genomic_DNA"/>
</dbReference>
<dbReference type="GO" id="GO:0030677">
    <property type="term" value="C:ribonuclease P complex"/>
    <property type="evidence" value="ECO:0007669"/>
    <property type="project" value="TreeGrafter"/>
</dbReference>
<evidence type="ECO:0000256" key="5">
    <source>
        <dbReference type="ARBA" id="ARBA00022884"/>
    </source>
</evidence>
<evidence type="ECO:0000313" key="6">
    <source>
        <dbReference type="EMBL" id="MBA8827731.1"/>
    </source>
</evidence>
<dbReference type="Gene3D" id="3.30.230.10">
    <property type="match status" value="1"/>
</dbReference>
<dbReference type="InterPro" id="IPR014721">
    <property type="entry name" value="Ribsml_uS5_D2-typ_fold_subgr"/>
</dbReference>
<proteinExistence type="predicted"/>
<keyword evidence="1" id="KW-0819">tRNA processing</keyword>
<evidence type="ECO:0000256" key="1">
    <source>
        <dbReference type="ARBA" id="ARBA00022694"/>
    </source>
</evidence>
<dbReference type="GO" id="GO:0042781">
    <property type="term" value="F:3'-tRNA processing endoribonuclease activity"/>
    <property type="evidence" value="ECO:0007669"/>
    <property type="project" value="TreeGrafter"/>
</dbReference>
<dbReference type="InterPro" id="IPR000100">
    <property type="entry name" value="RNase_P"/>
</dbReference>
<keyword evidence="2" id="KW-0540">Nuclease</keyword>
<keyword evidence="5" id="KW-0694">RNA-binding</keyword>
<accession>A0A839E8X8</accession>
<comment type="caution">
    <text evidence="6">The sequence shown here is derived from an EMBL/GenBank/DDBJ whole genome shotgun (WGS) entry which is preliminary data.</text>
</comment>